<name>A0AAX4KXT5_9CREN</name>
<dbReference type="Proteomes" id="UP001432202">
    <property type="component" value="Chromosome"/>
</dbReference>
<dbReference type="Gene3D" id="3.20.20.140">
    <property type="entry name" value="Metal-dependent hydrolases"/>
    <property type="match status" value="1"/>
</dbReference>
<accession>A0AAX4KXT5</accession>
<gene>
    <name evidence="3" type="ORF">V6M85_09480</name>
</gene>
<organism evidence="3 4">
    <name type="scientific">Sulfolobus tengchongensis</name>
    <dbReference type="NCBI Taxonomy" id="207809"/>
    <lineage>
        <taxon>Archaea</taxon>
        <taxon>Thermoproteota</taxon>
        <taxon>Thermoprotei</taxon>
        <taxon>Sulfolobales</taxon>
        <taxon>Sulfolobaceae</taxon>
        <taxon>Sulfolobus</taxon>
    </lineage>
</organism>
<keyword evidence="1" id="KW-0456">Lyase</keyword>
<dbReference type="AlphaFoldDB" id="A0AAX4KXT5"/>
<dbReference type="PANTHER" id="PTHR21240">
    <property type="entry name" value="2-AMINO-3-CARBOXYLMUCONATE-6-SEMIALDEHYDE DECARBOXYLASE"/>
    <property type="match status" value="1"/>
</dbReference>
<proteinExistence type="predicted"/>
<protein>
    <submittedName>
        <fullName evidence="3">Amidohydrolase family protein</fullName>
    </submittedName>
</protein>
<feature type="domain" description="Amidohydrolase-related" evidence="2">
    <location>
        <begin position="4"/>
        <end position="323"/>
    </location>
</feature>
<dbReference type="Pfam" id="PF04909">
    <property type="entry name" value="Amidohydro_2"/>
    <property type="match status" value="1"/>
</dbReference>
<sequence>MLKIDLHAHYFPLKIMKDMKDDLKFSVERIDKSNQISIRIGNIVWNGEAYLGLLEEDKIIEETVRGEVDIRVLSLAPISYIYDLDEKTAMKFYTRFNDELSKLSEKSNGKLLGFAGVPLQYPSLAVDELKRAVKDLGLKGVEIGTHINGRNLDEFREFFSVIGSLGIPVFIHPQITDVIGKDRLRRYFFTNILGVPIEDTIAAAYLITSGIIQDYNIKVILPHGGGFLPYQIGRLDHGYKTRSDVREKISKKPSDFLSNFYFDTLLFNNEILDFMIRFVGVDNIVLGSDYPFKMGYFRPYDAIEHLSNEEKEKICEINAKKLLLF</sequence>
<dbReference type="SUPFAM" id="SSF51556">
    <property type="entry name" value="Metallo-dependent hydrolases"/>
    <property type="match status" value="1"/>
</dbReference>
<evidence type="ECO:0000259" key="2">
    <source>
        <dbReference type="Pfam" id="PF04909"/>
    </source>
</evidence>
<dbReference type="GO" id="GO:0016787">
    <property type="term" value="F:hydrolase activity"/>
    <property type="evidence" value="ECO:0007669"/>
    <property type="project" value="InterPro"/>
</dbReference>
<dbReference type="GO" id="GO:0016831">
    <property type="term" value="F:carboxy-lyase activity"/>
    <property type="evidence" value="ECO:0007669"/>
    <property type="project" value="InterPro"/>
</dbReference>
<keyword evidence="4" id="KW-1185">Reference proteome</keyword>
<dbReference type="PANTHER" id="PTHR21240:SF28">
    <property type="entry name" value="ISO-OROTATE DECARBOXYLASE (EUROFUNG)"/>
    <property type="match status" value="1"/>
</dbReference>
<dbReference type="GeneID" id="89336999"/>
<reference evidence="3 4" key="1">
    <citation type="submission" date="2024-02" db="EMBL/GenBank/DDBJ databases">
        <title>STSV induces naive adaptation in Sulfolobus.</title>
        <authorList>
            <person name="Xiang X."/>
            <person name="Song M."/>
        </authorList>
    </citation>
    <scope>NUCLEOTIDE SEQUENCE [LARGE SCALE GENOMIC DNA]</scope>
    <source>
        <strain evidence="3 4">RT2</strain>
    </source>
</reference>
<evidence type="ECO:0000256" key="1">
    <source>
        <dbReference type="ARBA" id="ARBA00023239"/>
    </source>
</evidence>
<evidence type="ECO:0000313" key="3">
    <source>
        <dbReference type="EMBL" id="WWQ59704.1"/>
    </source>
</evidence>
<dbReference type="GO" id="GO:0019748">
    <property type="term" value="P:secondary metabolic process"/>
    <property type="evidence" value="ECO:0007669"/>
    <property type="project" value="TreeGrafter"/>
</dbReference>
<dbReference type="GO" id="GO:0005737">
    <property type="term" value="C:cytoplasm"/>
    <property type="evidence" value="ECO:0007669"/>
    <property type="project" value="TreeGrafter"/>
</dbReference>
<dbReference type="RefSeq" id="WP_338599206.1">
    <property type="nucleotide sequence ID" value="NZ_CP146016.1"/>
</dbReference>
<evidence type="ECO:0000313" key="4">
    <source>
        <dbReference type="Proteomes" id="UP001432202"/>
    </source>
</evidence>
<dbReference type="InterPro" id="IPR032466">
    <property type="entry name" value="Metal_Hydrolase"/>
</dbReference>
<dbReference type="InterPro" id="IPR006680">
    <property type="entry name" value="Amidohydro-rel"/>
</dbReference>
<dbReference type="EMBL" id="CP146016">
    <property type="protein sequence ID" value="WWQ59704.1"/>
    <property type="molecule type" value="Genomic_DNA"/>
</dbReference>
<dbReference type="InterPro" id="IPR032465">
    <property type="entry name" value="ACMSD"/>
</dbReference>